<evidence type="ECO:0000256" key="2">
    <source>
        <dbReference type="SAM" id="SignalP"/>
    </source>
</evidence>
<reference evidence="4" key="1">
    <citation type="journal article" date="2005" name="Nature">
        <title>The map-based sequence of the rice genome.</title>
        <authorList>
            <consortium name="International rice genome sequencing project (IRGSP)"/>
            <person name="Matsumoto T."/>
            <person name="Wu J."/>
            <person name="Kanamori H."/>
            <person name="Katayose Y."/>
            <person name="Fujisawa M."/>
            <person name="Namiki N."/>
            <person name="Mizuno H."/>
            <person name="Yamamoto K."/>
            <person name="Antonio B.A."/>
            <person name="Baba T."/>
            <person name="Sakata K."/>
            <person name="Nagamura Y."/>
            <person name="Aoki H."/>
            <person name="Arikawa K."/>
            <person name="Arita K."/>
            <person name="Bito T."/>
            <person name="Chiden Y."/>
            <person name="Fujitsuka N."/>
            <person name="Fukunaka R."/>
            <person name="Hamada M."/>
            <person name="Harada C."/>
            <person name="Hayashi A."/>
            <person name="Hijishita S."/>
            <person name="Honda M."/>
            <person name="Hosokawa S."/>
            <person name="Ichikawa Y."/>
            <person name="Idonuma A."/>
            <person name="Iijima M."/>
            <person name="Ikeda M."/>
            <person name="Ikeno M."/>
            <person name="Ito K."/>
            <person name="Ito S."/>
            <person name="Ito T."/>
            <person name="Ito Y."/>
            <person name="Ito Y."/>
            <person name="Iwabuchi A."/>
            <person name="Kamiya K."/>
            <person name="Karasawa W."/>
            <person name="Kurita K."/>
            <person name="Katagiri S."/>
            <person name="Kikuta A."/>
            <person name="Kobayashi H."/>
            <person name="Kobayashi N."/>
            <person name="Machita K."/>
            <person name="Maehara T."/>
            <person name="Masukawa M."/>
            <person name="Mizubayashi T."/>
            <person name="Mukai Y."/>
            <person name="Nagasaki H."/>
            <person name="Nagata Y."/>
            <person name="Naito S."/>
            <person name="Nakashima M."/>
            <person name="Nakama Y."/>
            <person name="Nakamichi Y."/>
            <person name="Nakamura M."/>
            <person name="Meguro A."/>
            <person name="Negishi M."/>
            <person name="Ohta I."/>
            <person name="Ohta T."/>
            <person name="Okamoto M."/>
            <person name="Ono N."/>
            <person name="Saji S."/>
            <person name="Sakaguchi M."/>
            <person name="Sakai K."/>
            <person name="Shibata M."/>
            <person name="Shimokawa T."/>
            <person name="Song J."/>
            <person name="Takazaki Y."/>
            <person name="Terasawa K."/>
            <person name="Tsugane M."/>
            <person name="Tsuji K."/>
            <person name="Ueda S."/>
            <person name="Waki K."/>
            <person name="Yamagata H."/>
            <person name="Yamamoto M."/>
            <person name="Yamamoto S."/>
            <person name="Yamane H."/>
            <person name="Yoshiki S."/>
            <person name="Yoshihara R."/>
            <person name="Yukawa K."/>
            <person name="Zhong H."/>
            <person name="Yano M."/>
            <person name="Yuan Q."/>
            <person name="Ouyang S."/>
            <person name="Liu J."/>
            <person name="Jones K.M."/>
            <person name="Gansberger K."/>
            <person name="Moffat K."/>
            <person name="Hill J."/>
            <person name="Bera J."/>
            <person name="Fadrosh D."/>
            <person name="Jin S."/>
            <person name="Johri S."/>
            <person name="Kim M."/>
            <person name="Overton L."/>
            <person name="Reardon M."/>
            <person name="Tsitrin T."/>
            <person name="Vuong H."/>
            <person name="Weaver B."/>
            <person name="Ciecko A."/>
            <person name="Tallon L."/>
            <person name="Jackson J."/>
            <person name="Pai G."/>
            <person name="Aken S.V."/>
            <person name="Utterback T."/>
            <person name="Reidmuller S."/>
            <person name="Feldblyum T."/>
            <person name="Hsiao J."/>
            <person name="Zismann V."/>
            <person name="Iobst S."/>
            <person name="de Vazeille A.R."/>
            <person name="Buell C.R."/>
            <person name="Ying K."/>
            <person name="Li Y."/>
            <person name="Lu T."/>
            <person name="Huang Y."/>
            <person name="Zhao Q."/>
            <person name="Feng Q."/>
            <person name="Zhang L."/>
            <person name="Zhu J."/>
            <person name="Weng Q."/>
            <person name="Mu J."/>
            <person name="Lu Y."/>
            <person name="Fan D."/>
            <person name="Liu Y."/>
            <person name="Guan J."/>
            <person name="Zhang Y."/>
            <person name="Yu S."/>
            <person name="Liu X."/>
            <person name="Zhang Y."/>
            <person name="Hong G."/>
            <person name="Han B."/>
            <person name="Choisne N."/>
            <person name="Demange N."/>
            <person name="Orjeda G."/>
            <person name="Samain S."/>
            <person name="Cattolico L."/>
            <person name="Pelletier E."/>
            <person name="Couloux A."/>
            <person name="Segurens B."/>
            <person name="Wincker P."/>
            <person name="D'Hont A."/>
            <person name="Scarpelli C."/>
            <person name="Weissenbach J."/>
            <person name="Salanoubat M."/>
            <person name="Quetier F."/>
            <person name="Yu Y."/>
            <person name="Kim H.R."/>
            <person name="Rambo T."/>
            <person name="Currie J."/>
            <person name="Collura K."/>
            <person name="Luo M."/>
            <person name="Yang T."/>
            <person name="Ammiraju J.S.S."/>
            <person name="Engler F."/>
            <person name="Soderlund C."/>
            <person name="Wing R.A."/>
            <person name="Palmer L.E."/>
            <person name="de la Bastide M."/>
            <person name="Spiegel L."/>
            <person name="Nascimento L."/>
            <person name="Zutavern T."/>
            <person name="O'Shaughnessy A."/>
            <person name="Dike S."/>
            <person name="Dedhia N."/>
            <person name="Preston R."/>
            <person name="Balija V."/>
            <person name="McCombie W.R."/>
            <person name="Chow T."/>
            <person name="Chen H."/>
            <person name="Chung M."/>
            <person name="Chen C."/>
            <person name="Shaw J."/>
            <person name="Wu H."/>
            <person name="Hsiao K."/>
            <person name="Chao Y."/>
            <person name="Chu M."/>
            <person name="Cheng C."/>
            <person name="Hour A."/>
            <person name="Lee P."/>
            <person name="Lin S."/>
            <person name="Lin Y."/>
            <person name="Liou J."/>
            <person name="Liu S."/>
            <person name="Hsing Y."/>
            <person name="Raghuvanshi S."/>
            <person name="Mohanty A."/>
            <person name="Bharti A.K."/>
            <person name="Gaur A."/>
            <person name="Gupta V."/>
            <person name="Kumar D."/>
            <person name="Ravi V."/>
            <person name="Vij S."/>
            <person name="Kapur A."/>
            <person name="Khurana P."/>
            <person name="Khurana P."/>
            <person name="Khurana J.P."/>
            <person name="Tyagi A.K."/>
            <person name="Gaikwad K."/>
            <person name="Singh A."/>
            <person name="Dalal V."/>
            <person name="Srivastava S."/>
            <person name="Dixit A."/>
            <person name="Pal A.K."/>
            <person name="Ghazi I.A."/>
            <person name="Yadav M."/>
            <person name="Pandit A."/>
            <person name="Bhargava A."/>
            <person name="Sureshbabu K."/>
            <person name="Batra K."/>
            <person name="Sharma T.R."/>
            <person name="Mohapatra T."/>
            <person name="Singh N.K."/>
            <person name="Messing J."/>
            <person name="Nelson A.B."/>
            <person name="Fuks G."/>
            <person name="Kavchok S."/>
            <person name="Keizer G."/>
            <person name="Linton E."/>
            <person name="Llaca V."/>
            <person name="Song R."/>
            <person name="Tanyolac B."/>
            <person name="Young S."/>
            <person name="Ho-Il K."/>
            <person name="Hahn J.H."/>
            <person name="Sangsakoo G."/>
            <person name="Vanavichit A."/>
            <person name="de Mattos Luiz.A.T."/>
            <person name="Zimmer P.D."/>
            <person name="Malone G."/>
            <person name="Dellagostin O."/>
            <person name="de Oliveira A.C."/>
            <person name="Bevan M."/>
            <person name="Bancroft I."/>
            <person name="Minx P."/>
            <person name="Cordum H."/>
            <person name="Wilson R."/>
            <person name="Cheng Z."/>
            <person name="Jin W."/>
            <person name="Jiang J."/>
            <person name="Leong S.A."/>
            <person name="Iwama H."/>
            <person name="Gojobori T."/>
            <person name="Itoh T."/>
            <person name="Niimura Y."/>
            <person name="Fujii Y."/>
            <person name="Habara T."/>
            <person name="Sakai H."/>
            <person name="Sato Y."/>
            <person name="Wilson G."/>
            <person name="Kumar K."/>
            <person name="McCouch S."/>
            <person name="Juretic N."/>
            <person name="Hoen D."/>
            <person name="Wright S."/>
            <person name="Bruskiewich R."/>
            <person name="Bureau T."/>
            <person name="Miyao A."/>
            <person name="Hirochika H."/>
            <person name="Nishikawa T."/>
            <person name="Kadowaki K."/>
            <person name="Sugiura M."/>
            <person name="Burr B."/>
            <person name="Sasaki T."/>
        </authorList>
    </citation>
    <scope>NUCLEOTIDE SEQUENCE [LARGE SCALE GENOMIC DNA]</scope>
    <source>
        <strain evidence="4">cv. Nipponbare</strain>
    </source>
</reference>
<proteinExistence type="predicted"/>
<feature type="coiled-coil region" evidence="1">
    <location>
        <begin position="51"/>
        <end position="82"/>
    </location>
</feature>
<dbReference type="AlphaFoldDB" id="Q60E01"/>
<evidence type="ECO:0000313" key="3">
    <source>
        <dbReference type="EMBL" id="AAV31287.1"/>
    </source>
</evidence>
<keyword evidence="1" id="KW-0175">Coiled coil</keyword>
<sequence length="378" mass="42229">MCLFIMFVWCTPAYPVTGINTLVFWKSYFSGCDKEKAKLDMLSAGPIQPNIDRLEARKIDLIAQLEECNAELDLDKQKLANLPNAVEEQKSRLKLAIKNVADMIKYLKVISGTDAQDIQAIEEGDITISAIVHRQNTTDYNKKTTKGYITISAIVHRQNTTDYNKKITKGDITISAISRRCKHIGYHVSATSSRSCINLNTGPPLPLAVTLRRRRLGRRCHLIRVVIVSVCCRRIVIVDPPSPVPLVCAAVAVSLAGCPVHRRCASCLVAAASLFSRCTSPSRCCCRLRSGEKSVGVAGESIASGFEGEVMIQEWCTVKMVEQMEDMSQPEDSDTAKMLKYTEARFARYRKGTNRKLVLRQKRIFELEDALWKLKGEP</sequence>
<evidence type="ECO:0000256" key="1">
    <source>
        <dbReference type="SAM" id="Coils"/>
    </source>
</evidence>
<dbReference type="Proteomes" id="UP000000763">
    <property type="component" value="Chromosome 5"/>
</dbReference>
<accession>Q60E01</accession>
<reference evidence="4" key="2">
    <citation type="journal article" date="2008" name="Nucleic Acids Res.">
        <title>The rice annotation project database (RAP-DB): 2008 update.</title>
        <authorList>
            <consortium name="The rice annotation project (RAP)"/>
        </authorList>
    </citation>
    <scope>GENOME REANNOTATION</scope>
    <source>
        <strain evidence="4">cv. Nipponbare</strain>
    </source>
</reference>
<gene>
    <name evidence="3" type="ORF">OSJNBa0010H19.5</name>
</gene>
<feature type="signal peptide" evidence="2">
    <location>
        <begin position="1"/>
        <end position="18"/>
    </location>
</feature>
<feature type="chain" id="PRO_5004266249" evidence="2">
    <location>
        <begin position="19"/>
        <end position="378"/>
    </location>
</feature>
<name>Q60E01_ORYSJ</name>
<evidence type="ECO:0000313" key="4">
    <source>
        <dbReference type="Proteomes" id="UP000000763"/>
    </source>
</evidence>
<organism evidence="3 4">
    <name type="scientific">Oryza sativa subsp. japonica</name>
    <name type="common">Rice</name>
    <dbReference type="NCBI Taxonomy" id="39947"/>
    <lineage>
        <taxon>Eukaryota</taxon>
        <taxon>Viridiplantae</taxon>
        <taxon>Streptophyta</taxon>
        <taxon>Embryophyta</taxon>
        <taxon>Tracheophyta</taxon>
        <taxon>Spermatophyta</taxon>
        <taxon>Magnoliopsida</taxon>
        <taxon>Liliopsida</taxon>
        <taxon>Poales</taxon>
        <taxon>Poaceae</taxon>
        <taxon>BOP clade</taxon>
        <taxon>Oryzoideae</taxon>
        <taxon>Oryzeae</taxon>
        <taxon>Oryzinae</taxon>
        <taxon>Oryza</taxon>
        <taxon>Oryza sativa</taxon>
    </lineage>
</organism>
<keyword evidence="2" id="KW-0732">Signal</keyword>
<protein>
    <submittedName>
        <fullName evidence="3">Uncharacterized protein</fullName>
    </submittedName>
</protein>
<dbReference type="EMBL" id="AC137609">
    <property type="protein sequence ID" value="AAV31287.1"/>
    <property type="molecule type" value="Genomic_DNA"/>
</dbReference>